<dbReference type="InterPro" id="IPR036188">
    <property type="entry name" value="FAD/NAD-bd_sf"/>
</dbReference>
<evidence type="ECO:0000256" key="1">
    <source>
        <dbReference type="ARBA" id="ARBA00001974"/>
    </source>
</evidence>
<dbReference type="EMBL" id="JADOUE010000001">
    <property type="protein sequence ID" value="MBG6122046.1"/>
    <property type="molecule type" value="Genomic_DNA"/>
</dbReference>
<evidence type="ECO:0000256" key="2">
    <source>
        <dbReference type="ARBA" id="ARBA00010139"/>
    </source>
</evidence>
<proteinExistence type="inferred from homology"/>
<name>A0A931E1H9_9CORY</name>
<accession>A0A931E1H9</accession>
<comment type="caution">
    <text evidence="4">The sequence shown here is derived from an EMBL/GenBank/DDBJ whole genome shotgun (WGS) entry which is preliminary data.</text>
</comment>
<sequence>MSFDVSTDHPLDLLIVGAGLSGIDLVHHVNRAFPDWEWRIVDSNSDVGGTWVTFTYPGIRSDSDMATFSLPFERWPHKGSLGSGGNIQKYVAEVAEDEGVFERLSLSTWVRSARFHSDRGLWQVTMLTRGDGKPLSEGHVDAGDDPEITEHVVWTKRLHFASGYYKHHKGFTASIPGLDNFAGEVIHPQHWPENLHGDGVQGKRFVIIGSGATAITLLPALHEMGADVTMLQRTPTYVAPLLNRDNFSALTHAVLPPAQARSAARAMHITRDMAQYRMCQLVPPLAKLYFWGLQRYYIPASTIKEHFNPPYGPWDQRVCKSPDGDFFTAMNGGAKVVTGKIDSVKEEGIALIDGRFIPADVIITATGLDIQVFGGAEIFVDDDLVDPADAVAYRGMMFDGVPNLSITVGYLNQSWTLRADLVSRYMVRLWKEMEKYSYSQYEPRFPTDLKADKPLLDMESGYLVRARDRLPVQADRDPWVFKQDYIYEYRLWGNPHSDIRKDMIFT</sequence>
<keyword evidence="4" id="KW-0560">Oxidoreductase</keyword>
<reference evidence="4" key="1">
    <citation type="submission" date="2020-11" db="EMBL/GenBank/DDBJ databases">
        <title>Sequencing the genomes of 1000 actinobacteria strains.</title>
        <authorList>
            <person name="Klenk H.-P."/>
        </authorList>
    </citation>
    <scope>NUCLEOTIDE SEQUENCE</scope>
    <source>
        <strain evidence="4">DSM 45632</strain>
    </source>
</reference>
<dbReference type="PRINTS" id="PR00411">
    <property type="entry name" value="PNDRDTASEI"/>
</dbReference>
<comment type="similarity">
    <text evidence="2">Belongs to the FAD-binding monooxygenase family.</text>
</comment>
<gene>
    <name evidence="4" type="ORF">IW254_001015</name>
</gene>
<keyword evidence="3 4" id="KW-0503">Monooxygenase</keyword>
<dbReference type="Proteomes" id="UP000658613">
    <property type="component" value="Unassembled WGS sequence"/>
</dbReference>
<evidence type="ECO:0000313" key="4">
    <source>
        <dbReference type="EMBL" id="MBG6122046.1"/>
    </source>
</evidence>
<evidence type="ECO:0000256" key="3">
    <source>
        <dbReference type="ARBA" id="ARBA00023033"/>
    </source>
</evidence>
<dbReference type="RefSeq" id="WP_196824505.1">
    <property type="nucleotide sequence ID" value="NZ_CP046980.1"/>
</dbReference>
<comment type="cofactor">
    <cofactor evidence="1">
        <name>FAD</name>
        <dbReference type="ChEBI" id="CHEBI:57692"/>
    </cofactor>
</comment>
<dbReference type="Gene3D" id="3.50.50.60">
    <property type="entry name" value="FAD/NAD(P)-binding domain"/>
    <property type="match status" value="3"/>
</dbReference>
<keyword evidence="5" id="KW-1185">Reference proteome</keyword>
<dbReference type="GO" id="GO:0004497">
    <property type="term" value="F:monooxygenase activity"/>
    <property type="evidence" value="ECO:0007669"/>
    <property type="project" value="UniProtKB-KW"/>
</dbReference>
<protein>
    <submittedName>
        <fullName evidence="4">Monooxygenase</fullName>
        <ecNumber evidence="4">1.14.13.-</ecNumber>
    </submittedName>
</protein>
<dbReference type="PANTHER" id="PTHR43872">
    <property type="entry name" value="MONOOXYGENASE, PUTATIVE (AFU_ORTHOLOGUE AFUA_8G02570)-RELATED"/>
    <property type="match status" value="1"/>
</dbReference>
<dbReference type="EC" id="1.14.13.-" evidence="4"/>
<dbReference type="AlphaFoldDB" id="A0A931E1H9"/>
<evidence type="ECO:0000313" key="5">
    <source>
        <dbReference type="Proteomes" id="UP000658613"/>
    </source>
</evidence>
<dbReference type="InterPro" id="IPR051820">
    <property type="entry name" value="FAD-binding_MO"/>
</dbReference>
<dbReference type="SUPFAM" id="SSF51905">
    <property type="entry name" value="FAD/NAD(P)-binding domain"/>
    <property type="match status" value="1"/>
</dbReference>
<dbReference type="PANTHER" id="PTHR43872:SF1">
    <property type="entry name" value="MONOOXYGENASE, PUTATIVE (AFU_ORTHOLOGUE AFUA_8G02570)-RELATED"/>
    <property type="match status" value="1"/>
</dbReference>
<organism evidence="4 5">
    <name type="scientific">Corynebacterium aquatimens</name>
    <dbReference type="NCBI Taxonomy" id="1190508"/>
    <lineage>
        <taxon>Bacteria</taxon>
        <taxon>Bacillati</taxon>
        <taxon>Actinomycetota</taxon>
        <taxon>Actinomycetes</taxon>
        <taxon>Mycobacteriales</taxon>
        <taxon>Corynebacteriaceae</taxon>
        <taxon>Corynebacterium</taxon>
    </lineage>
</organism>